<dbReference type="eggNOG" id="KOG3784">
    <property type="taxonomic scope" value="Eukaryota"/>
</dbReference>
<dbReference type="GeneID" id="6752245"/>
<sequence>MSDGEETVDSPKTTNGDRHTESDAQSLSVENSKSVTIRKSQKGFGFNVRGQVSEGGQLRAINGKLYPPLQHVSAVIDGGSAKQAGVRVGDRILAVNGISVEGSSHQAVVDLIKQNSQVCELLLLPVTDDEAKRLDGRGRGSAHHDYPPDYTEKNALPITIPDWTNIDRNGERYTRPYNYTCLLPNNEVILLKISLFILKPLILQIGVQCLHDLKESTENTTFQNFPASGHLAYLNHKSIKEDAVWSPTYVKHRFERFSFCFLEVTSVCAIYDSKTIQEFLCINDESKKTNTEPTDDNNTSIEISLPDAKTIAISIRKSDIVEDVYQIAAKKAGIGKSNMKYFAMFEHISENFWRKLQDNEMPYAVIYRSSSNRNLAIKKWTFSEDKEKTLVSDDTVLNYIYHEAANEIKSGKLSSQEKINDLKAAQNSGKKALFVELAQTLRGYNTVVFPHCASNVRKNGNVIVSISKSGLALTACTNTGELEEQEHKFNWDSIIEWETDEDEASFNFRYNRENMPPRLVKLYTDYDMYMKECFDRVIAELEWEREQIDVKPTENVAAVTASEKPSAKKLTKPSALADIGDGDL</sequence>
<evidence type="ECO:0000313" key="10">
    <source>
        <dbReference type="Proteomes" id="UP000009022"/>
    </source>
</evidence>
<comment type="subcellular location">
    <subcellularLocation>
        <location evidence="2">Endomembrane system</location>
        <topology evidence="2">Peripheral membrane protein</topology>
    </subcellularLocation>
    <subcellularLocation>
        <location evidence="1">Endosome</location>
    </subcellularLocation>
</comment>
<evidence type="ECO:0008006" key="11">
    <source>
        <dbReference type="Google" id="ProtNLM"/>
    </source>
</evidence>
<keyword evidence="5" id="KW-0472">Membrane</keyword>
<evidence type="ECO:0000259" key="7">
    <source>
        <dbReference type="PROSITE" id="PS50106"/>
    </source>
</evidence>
<proteinExistence type="predicted"/>
<dbReference type="Gene3D" id="2.30.42.10">
    <property type="match status" value="1"/>
</dbReference>
<dbReference type="InParanoid" id="B3RSD3"/>
<feature type="compositionally biased region" description="Polar residues" evidence="6">
    <location>
        <begin position="23"/>
        <end position="35"/>
    </location>
</feature>
<evidence type="ECO:0000259" key="8">
    <source>
        <dbReference type="PROSITE" id="PS50200"/>
    </source>
</evidence>
<accession>B3RSD3</accession>
<dbReference type="Pfam" id="PF21273">
    <property type="entry name" value="SNX17-27-31_F1_FERM"/>
    <property type="match status" value="1"/>
</dbReference>
<dbReference type="InterPro" id="IPR036034">
    <property type="entry name" value="PDZ_sf"/>
</dbReference>
<dbReference type="InterPro" id="IPR048763">
    <property type="entry name" value="SNX17-31_FERM_F1"/>
</dbReference>
<feature type="region of interest" description="Disordered" evidence="6">
    <location>
        <begin position="1"/>
        <end position="35"/>
    </location>
</feature>
<dbReference type="GO" id="GO:0032456">
    <property type="term" value="P:endocytic recycling"/>
    <property type="evidence" value="ECO:0000318"/>
    <property type="project" value="GO_Central"/>
</dbReference>
<dbReference type="PANTHER" id="PTHR12431:SF19">
    <property type="entry name" value="SORTING NEXIN-27"/>
    <property type="match status" value="1"/>
</dbReference>
<dbReference type="GO" id="GO:0035091">
    <property type="term" value="F:phosphatidylinositol binding"/>
    <property type="evidence" value="ECO:0000318"/>
    <property type="project" value="GO_Central"/>
</dbReference>
<dbReference type="HOGENOM" id="CLU_028138_0_0_1"/>
<keyword evidence="10" id="KW-1185">Reference proteome</keyword>
<dbReference type="InterPro" id="IPR037827">
    <property type="entry name" value="SNX27_FERM-like_dom"/>
</dbReference>
<evidence type="ECO:0000256" key="4">
    <source>
        <dbReference type="ARBA" id="ARBA00023121"/>
    </source>
</evidence>
<dbReference type="OrthoDB" id="10036828at2759"/>
<organism evidence="9 10">
    <name type="scientific">Trichoplax adhaerens</name>
    <name type="common">Trichoplax reptans</name>
    <dbReference type="NCBI Taxonomy" id="10228"/>
    <lineage>
        <taxon>Eukaryota</taxon>
        <taxon>Metazoa</taxon>
        <taxon>Placozoa</taxon>
        <taxon>Uniplacotomia</taxon>
        <taxon>Trichoplacea</taxon>
        <taxon>Trichoplacidae</taxon>
        <taxon>Trichoplax</taxon>
    </lineage>
</organism>
<dbReference type="GO" id="GO:0006886">
    <property type="term" value="P:intracellular protein transport"/>
    <property type="evidence" value="ECO:0000318"/>
    <property type="project" value="GO_Central"/>
</dbReference>
<dbReference type="KEGG" id="tad:TRIADDRAFT_54558"/>
<gene>
    <name evidence="9" type="ORF">TRIADDRAFT_54558</name>
</gene>
<dbReference type="Proteomes" id="UP000009022">
    <property type="component" value="Unassembled WGS sequence"/>
</dbReference>
<dbReference type="GO" id="GO:0007165">
    <property type="term" value="P:signal transduction"/>
    <property type="evidence" value="ECO:0007669"/>
    <property type="project" value="InterPro"/>
</dbReference>
<dbReference type="SMART" id="SM00228">
    <property type="entry name" value="PDZ"/>
    <property type="match status" value="1"/>
</dbReference>
<dbReference type="CTD" id="6752245"/>
<evidence type="ECO:0000256" key="3">
    <source>
        <dbReference type="ARBA" id="ARBA00022753"/>
    </source>
</evidence>
<dbReference type="EMBL" id="DS985243">
    <property type="protein sequence ID" value="EDV26495.1"/>
    <property type="molecule type" value="Genomic_DNA"/>
</dbReference>
<evidence type="ECO:0000256" key="5">
    <source>
        <dbReference type="ARBA" id="ARBA00023136"/>
    </source>
</evidence>
<dbReference type="Gene3D" id="1.20.80.60">
    <property type="match status" value="1"/>
</dbReference>
<dbReference type="PROSITE" id="PS50200">
    <property type="entry name" value="RA"/>
    <property type="match status" value="1"/>
</dbReference>
<dbReference type="AlphaFoldDB" id="B3RSD3"/>
<evidence type="ECO:0000256" key="6">
    <source>
        <dbReference type="SAM" id="MobiDB-lite"/>
    </source>
</evidence>
<dbReference type="FunCoup" id="B3RSD3">
    <property type="interactions" value="1943"/>
</dbReference>
<keyword evidence="4" id="KW-0446">Lipid-binding</keyword>
<protein>
    <recommendedName>
        <fullName evidence="11">PDZ domain-containing protein</fullName>
    </recommendedName>
</protein>
<dbReference type="OMA" id="PNEFPHN"/>
<dbReference type="Gene3D" id="3.10.20.90">
    <property type="entry name" value="Phosphatidylinositol 3-kinase Catalytic Subunit, Chain A, domain 1"/>
    <property type="match status" value="1"/>
</dbReference>
<keyword evidence="3" id="KW-0967">Endosome</keyword>
<evidence type="ECO:0000313" key="9">
    <source>
        <dbReference type="EMBL" id="EDV26495.1"/>
    </source>
</evidence>
<feature type="region of interest" description="Disordered" evidence="6">
    <location>
        <begin position="560"/>
        <end position="584"/>
    </location>
</feature>
<dbReference type="GO" id="GO:0032266">
    <property type="term" value="F:phosphatidylinositol-3-phosphate binding"/>
    <property type="evidence" value="ECO:0007669"/>
    <property type="project" value="InterPro"/>
</dbReference>
<evidence type="ECO:0000256" key="2">
    <source>
        <dbReference type="ARBA" id="ARBA00004184"/>
    </source>
</evidence>
<dbReference type="Pfam" id="PF00595">
    <property type="entry name" value="PDZ"/>
    <property type="match status" value="1"/>
</dbReference>
<dbReference type="PANTHER" id="PTHR12431">
    <property type="entry name" value="SORTING NEXIN 17 AND 27"/>
    <property type="match status" value="1"/>
</dbReference>
<evidence type="ECO:0000256" key="1">
    <source>
        <dbReference type="ARBA" id="ARBA00004177"/>
    </source>
</evidence>
<dbReference type="InterPro" id="IPR001478">
    <property type="entry name" value="PDZ"/>
</dbReference>
<dbReference type="STRING" id="10228.B3RSD3"/>
<dbReference type="PhylomeDB" id="B3RSD3"/>
<dbReference type="SUPFAM" id="SSF50156">
    <property type="entry name" value="PDZ domain-like"/>
    <property type="match status" value="1"/>
</dbReference>
<dbReference type="RefSeq" id="XP_002110491.1">
    <property type="nucleotide sequence ID" value="XM_002110455.1"/>
</dbReference>
<reference evidence="9 10" key="1">
    <citation type="journal article" date="2008" name="Nature">
        <title>The Trichoplax genome and the nature of placozoans.</title>
        <authorList>
            <person name="Srivastava M."/>
            <person name="Begovic E."/>
            <person name="Chapman J."/>
            <person name="Putnam N.H."/>
            <person name="Hellsten U."/>
            <person name="Kawashima T."/>
            <person name="Kuo A."/>
            <person name="Mitros T."/>
            <person name="Salamov A."/>
            <person name="Carpenter M.L."/>
            <person name="Signorovitch A.Y."/>
            <person name="Moreno M.A."/>
            <person name="Kamm K."/>
            <person name="Grimwood J."/>
            <person name="Schmutz J."/>
            <person name="Shapiro H."/>
            <person name="Grigoriev I.V."/>
            <person name="Buss L.W."/>
            <person name="Schierwater B."/>
            <person name="Dellaporta S.L."/>
            <person name="Rokhsar D.S."/>
        </authorList>
    </citation>
    <scope>NUCLEOTIDE SEQUENCE [LARGE SCALE GENOMIC DNA]</scope>
    <source>
        <strain evidence="9 10">Grell-BS-1999</strain>
    </source>
</reference>
<dbReference type="InterPro" id="IPR000159">
    <property type="entry name" value="RA_dom"/>
</dbReference>
<dbReference type="PROSITE" id="PS50106">
    <property type="entry name" value="PDZ"/>
    <property type="match status" value="1"/>
</dbReference>
<name>B3RSD3_TRIAD</name>
<feature type="domain" description="PDZ" evidence="7">
    <location>
        <begin position="34"/>
        <end position="127"/>
    </location>
</feature>
<dbReference type="GO" id="GO:0005769">
    <property type="term" value="C:early endosome"/>
    <property type="evidence" value="ECO:0000318"/>
    <property type="project" value="GO_Central"/>
</dbReference>
<feature type="domain" description="Ras-associating" evidence="8">
    <location>
        <begin position="297"/>
        <end position="382"/>
    </location>
</feature>
<dbReference type="CDD" id="cd23070">
    <property type="entry name" value="PDZ_SNX27-like"/>
    <property type="match status" value="1"/>
</dbReference>
<dbReference type="CDD" id="cd13338">
    <property type="entry name" value="FERM-like_C_SNX27"/>
    <property type="match status" value="1"/>
</dbReference>